<sequence>MSLWGSIVCIFALNLWWLTRSAHKLSLYSPRAQSPVIVGGAVLAGFATIFVRREAEALAVATLGWAAAWIDGWSRRLPTTLTLLMSLEVITLSLFSPAAAQIDQRLIGASIWTAFTLIGFLMKSVGRGDVLLAPVLGFWLAPMAVTGLVLAILSAGLWSLICAFRGHSKFAFGPHLIGGAWVTWVMMGA</sequence>
<accession>A0A6N7VQA5</accession>
<feature type="domain" description="Prepilin type IV endopeptidase peptidase" evidence="2">
    <location>
        <begin position="60"/>
        <end position="157"/>
    </location>
</feature>
<evidence type="ECO:0000313" key="3">
    <source>
        <dbReference type="EMBL" id="MSS83924.1"/>
    </source>
</evidence>
<name>A0A6N7VQA5_9ACTO</name>
<reference evidence="3 4" key="1">
    <citation type="submission" date="2019-08" db="EMBL/GenBank/DDBJ databases">
        <title>In-depth cultivation of the pig gut microbiome towards novel bacterial diversity and tailored functional studies.</title>
        <authorList>
            <person name="Wylensek D."/>
            <person name="Hitch T.C.A."/>
            <person name="Clavel T."/>
        </authorList>
    </citation>
    <scope>NUCLEOTIDE SEQUENCE [LARGE SCALE GENOMIC DNA]</scope>
    <source>
        <strain evidence="3 4">WB03_NA08</strain>
    </source>
</reference>
<dbReference type="GO" id="GO:0004190">
    <property type="term" value="F:aspartic-type endopeptidase activity"/>
    <property type="evidence" value="ECO:0007669"/>
    <property type="project" value="InterPro"/>
</dbReference>
<proteinExistence type="predicted"/>
<feature type="transmembrane region" description="Helical" evidence="1">
    <location>
        <begin position="31"/>
        <end position="50"/>
    </location>
</feature>
<dbReference type="Pfam" id="PF01478">
    <property type="entry name" value="Peptidase_A24"/>
    <property type="match status" value="1"/>
</dbReference>
<keyword evidence="1" id="KW-1133">Transmembrane helix</keyword>
<dbReference type="GO" id="GO:0016020">
    <property type="term" value="C:membrane"/>
    <property type="evidence" value="ECO:0007669"/>
    <property type="project" value="InterPro"/>
</dbReference>
<gene>
    <name evidence="3" type="ORF">FYJ24_03925</name>
</gene>
<keyword evidence="1" id="KW-0472">Membrane</keyword>
<dbReference type="RefSeq" id="WP_154543817.1">
    <property type="nucleotide sequence ID" value="NZ_VULO01000004.1"/>
</dbReference>
<dbReference type="Proteomes" id="UP000470875">
    <property type="component" value="Unassembled WGS sequence"/>
</dbReference>
<organism evidence="3 4">
    <name type="scientific">Scrofimicrobium canadense</name>
    <dbReference type="NCBI Taxonomy" id="2652290"/>
    <lineage>
        <taxon>Bacteria</taxon>
        <taxon>Bacillati</taxon>
        <taxon>Actinomycetota</taxon>
        <taxon>Actinomycetes</taxon>
        <taxon>Actinomycetales</taxon>
        <taxon>Actinomycetaceae</taxon>
        <taxon>Scrofimicrobium</taxon>
    </lineage>
</organism>
<dbReference type="EMBL" id="VULO01000004">
    <property type="protein sequence ID" value="MSS83924.1"/>
    <property type="molecule type" value="Genomic_DNA"/>
</dbReference>
<evidence type="ECO:0000259" key="2">
    <source>
        <dbReference type="Pfam" id="PF01478"/>
    </source>
</evidence>
<keyword evidence="4" id="KW-1185">Reference proteome</keyword>
<dbReference type="Gene3D" id="1.20.120.1220">
    <property type="match status" value="1"/>
</dbReference>
<feature type="transmembrane region" description="Helical" evidence="1">
    <location>
        <begin position="170"/>
        <end position="187"/>
    </location>
</feature>
<keyword evidence="1" id="KW-0812">Transmembrane</keyword>
<feature type="transmembrane region" description="Helical" evidence="1">
    <location>
        <begin position="131"/>
        <end position="158"/>
    </location>
</feature>
<evidence type="ECO:0000313" key="4">
    <source>
        <dbReference type="Proteomes" id="UP000470875"/>
    </source>
</evidence>
<evidence type="ECO:0000256" key="1">
    <source>
        <dbReference type="SAM" id="Phobius"/>
    </source>
</evidence>
<protein>
    <submittedName>
        <fullName evidence="3">Prepilin peptidase</fullName>
    </submittedName>
</protein>
<dbReference type="AlphaFoldDB" id="A0A6N7VQA5"/>
<comment type="caution">
    <text evidence="3">The sequence shown here is derived from an EMBL/GenBank/DDBJ whole genome shotgun (WGS) entry which is preliminary data.</text>
</comment>
<dbReference type="InterPro" id="IPR000045">
    <property type="entry name" value="Prepilin_IV_endopep_pep"/>
</dbReference>
<feature type="transmembrane region" description="Helical" evidence="1">
    <location>
        <begin position="106"/>
        <end position="125"/>
    </location>
</feature>